<sequence length="269" mass="30697">MSYRHSQKGRIAVIIVYVDDIILTGDDVDEIRSLKEHLALEFEMKDLGPLKYFLGMEIARSKKGLVVSQRKYVIDLLKEVGMSGCRPVDTPIDPNVKFRNKEGRLVDKGQYQRLVGKLICLSHTRPDIAFAVSLVSQFMHFPIEEHEEAVFRILRYLKSSPGKGLFFKKSEQRGIEAYTDADWLGSITDRRSTSGYCTFVWGNLVTWRSKKQSVVARSSAEAEFRSMAQGICEMMWLKRIIEELRKPITSPMKLYCDSKAAIGIAHNPV</sequence>
<dbReference type="InterPro" id="IPR013103">
    <property type="entry name" value="RVT_2"/>
</dbReference>
<dbReference type="PANTHER" id="PTHR11439:SF440">
    <property type="entry name" value="INTEGRASE CATALYTIC DOMAIN-CONTAINING PROTEIN"/>
    <property type="match status" value="1"/>
</dbReference>
<dbReference type="CDD" id="cd09272">
    <property type="entry name" value="RNase_HI_RT_Ty1"/>
    <property type="match status" value="1"/>
</dbReference>
<dbReference type="PANTHER" id="PTHR11439">
    <property type="entry name" value="GAG-POL-RELATED RETROTRANSPOSON"/>
    <property type="match status" value="1"/>
</dbReference>
<reference evidence="2 3" key="1">
    <citation type="submission" date="2023-03" db="EMBL/GenBank/DDBJ databases">
        <title>WGS of Gossypium arboreum.</title>
        <authorList>
            <person name="Yu D."/>
        </authorList>
    </citation>
    <scope>NUCLEOTIDE SEQUENCE [LARGE SCALE GENOMIC DNA]</scope>
    <source>
        <tissue evidence="2">Leaf</tissue>
    </source>
</reference>
<dbReference type="InterPro" id="IPR043502">
    <property type="entry name" value="DNA/RNA_pol_sf"/>
</dbReference>
<proteinExistence type="predicted"/>
<dbReference type="Proteomes" id="UP001358586">
    <property type="component" value="Chromosome 4"/>
</dbReference>
<comment type="caution">
    <text evidence="2">The sequence shown here is derived from an EMBL/GenBank/DDBJ whole genome shotgun (WGS) entry which is preliminary data.</text>
</comment>
<gene>
    <name evidence="2" type="ORF">PVK06_012359</name>
</gene>
<name>A0ABR0QBZ3_GOSAR</name>
<dbReference type="Pfam" id="PF07727">
    <property type="entry name" value="RVT_2"/>
    <property type="match status" value="1"/>
</dbReference>
<accession>A0ABR0QBZ3</accession>
<evidence type="ECO:0000313" key="3">
    <source>
        <dbReference type="Proteomes" id="UP001358586"/>
    </source>
</evidence>
<evidence type="ECO:0000259" key="1">
    <source>
        <dbReference type="Pfam" id="PF07727"/>
    </source>
</evidence>
<dbReference type="EMBL" id="JARKNE010000004">
    <property type="protein sequence ID" value="KAK5836567.1"/>
    <property type="molecule type" value="Genomic_DNA"/>
</dbReference>
<protein>
    <recommendedName>
        <fullName evidence="1">Reverse transcriptase Ty1/copia-type domain-containing protein</fullName>
    </recommendedName>
</protein>
<keyword evidence="3" id="KW-1185">Reference proteome</keyword>
<organism evidence="2 3">
    <name type="scientific">Gossypium arboreum</name>
    <name type="common">Tree cotton</name>
    <name type="synonym">Gossypium nanking</name>
    <dbReference type="NCBI Taxonomy" id="29729"/>
    <lineage>
        <taxon>Eukaryota</taxon>
        <taxon>Viridiplantae</taxon>
        <taxon>Streptophyta</taxon>
        <taxon>Embryophyta</taxon>
        <taxon>Tracheophyta</taxon>
        <taxon>Spermatophyta</taxon>
        <taxon>Magnoliopsida</taxon>
        <taxon>eudicotyledons</taxon>
        <taxon>Gunneridae</taxon>
        <taxon>Pentapetalae</taxon>
        <taxon>rosids</taxon>
        <taxon>malvids</taxon>
        <taxon>Malvales</taxon>
        <taxon>Malvaceae</taxon>
        <taxon>Malvoideae</taxon>
        <taxon>Gossypium</taxon>
    </lineage>
</organism>
<evidence type="ECO:0000313" key="2">
    <source>
        <dbReference type="EMBL" id="KAK5836567.1"/>
    </source>
</evidence>
<dbReference type="SUPFAM" id="SSF56672">
    <property type="entry name" value="DNA/RNA polymerases"/>
    <property type="match status" value="1"/>
</dbReference>
<feature type="domain" description="Reverse transcriptase Ty1/copia-type" evidence="1">
    <location>
        <begin position="7"/>
        <end position="92"/>
    </location>
</feature>